<evidence type="ECO:0000313" key="4">
    <source>
        <dbReference type="Proteomes" id="UP000004933"/>
    </source>
</evidence>
<reference evidence="3 4" key="1">
    <citation type="submission" date="2010-09" db="EMBL/GenBank/DDBJ databases">
        <authorList>
            <person name="Weinstock G."/>
            <person name="Sodergren E."/>
            <person name="Clifton S."/>
            <person name="Fulton L."/>
            <person name="Fulton B."/>
            <person name="Courtney L."/>
            <person name="Fronick C."/>
            <person name="Harrison M."/>
            <person name="Strong C."/>
            <person name="Farmer C."/>
            <person name="Delahaunty K."/>
            <person name="Markovic C."/>
            <person name="Hall O."/>
            <person name="Minx P."/>
            <person name="Tomlinson C."/>
            <person name="Mitreva M."/>
            <person name="Hou S."/>
            <person name="Chen J."/>
            <person name="Wollam A."/>
            <person name="Pepin K.H."/>
            <person name="Johnson M."/>
            <person name="Bhonagiri V."/>
            <person name="Zhang X."/>
            <person name="Suruliraj S."/>
            <person name="Warren W."/>
            <person name="Chinwalla A."/>
            <person name="Mardis E.R."/>
            <person name="Wilson R.K."/>
        </authorList>
    </citation>
    <scope>NUCLEOTIDE SEQUENCE [LARGE SCALE GENOMIC DNA]</scope>
    <source>
        <strain evidence="3 4">TX0630</strain>
    </source>
</reference>
<dbReference type="AlphaFoldDB" id="A0ABC9P5H5"/>
<dbReference type="EMBL" id="AEBE01000072">
    <property type="protein sequence ID" value="EFU90251.1"/>
    <property type="molecule type" value="Genomic_DNA"/>
</dbReference>
<keyword evidence="2" id="KW-0472">Membrane</keyword>
<evidence type="ECO:0000256" key="2">
    <source>
        <dbReference type="SAM" id="Phobius"/>
    </source>
</evidence>
<organism evidence="3 4">
    <name type="scientific">Enterococcus faecalis TX0630</name>
    <dbReference type="NCBI Taxonomy" id="749508"/>
    <lineage>
        <taxon>Bacteria</taxon>
        <taxon>Bacillati</taxon>
        <taxon>Bacillota</taxon>
        <taxon>Bacilli</taxon>
        <taxon>Lactobacillales</taxon>
        <taxon>Enterococcaceae</taxon>
        <taxon>Enterococcus</taxon>
    </lineage>
</organism>
<evidence type="ECO:0000313" key="3">
    <source>
        <dbReference type="EMBL" id="EFU90251.1"/>
    </source>
</evidence>
<feature type="transmembrane region" description="Helical" evidence="2">
    <location>
        <begin position="34"/>
        <end position="60"/>
    </location>
</feature>
<evidence type="ECO:0000256" key="1">
    <source>
        <dbReference type="SAM" id="MobiDB-lite"/>
    </source>
</evidence>
<keyword evidence="2" id="KW-1133">Transmembrane helix</keyword>
<name>A0ABC9P5H5_ENTFL</name>
<protein>
    <submittedName>
        <fullName evidence="3">Uncharacterized protein</fullName>
    </submittedName>
</protein>
<sequence length="84" mass="9475">MQGNNLFNNGLLQPKKPPIGQEQQKMTRYHQLRLVFGLVGVLLYPFAILGSIPLLIGLAVDKKDKAANVFDMDYESFLKRNSIV</sequence>
<comment type="caution">
    <text evidence="3">The sequence shown here is derived from an EMBL/GenBank/DDBJ whole genome shotgun (WGS) entry which is preliminary data.</text>
</comment>
<feature type="region of interest" description="Disordered" evidence="1">
    <location>
        <begin position="1"/>
        <end position="22"/>
    </location>
</feature>
<keyword evidence="2" id="KW-0812">Transmembrane</keyword>
<accession>A0ABC9P5H5</accession>
<feature type="non-terminal residue" evidence="3">
    <location>
        <position position="84"/>
    </location>
</feature>
<dbReference type="Proteomes" id="UP000004933">
    <property type="component" value="Unassembled WGS sequence"/>
</dbReference>
<gene>
    <name evidence="3" type="ORF">HMPREF9511_01761</name>
</gene>
<feature type="compositionally biased region" description="Low complexity" evidence="1">
    <location>
        <begin position="1"/>
        <end position="12"/>
    </location>
</feature>
<proteinExistence type="predicted"/>